<dbReference type="eggNOG" id="COG1287">
    <property type="taxonomic scope" value="Bacteria"/>
</dbReference>
<keyword evidence="2" id="KW-1003">Cell membrane</keyword>
<organism evidence="10 11">
    <name type="scientific">Saccharomonospora marina XMU15</name>
    <dbReference type="NCBI Taxonomy" id="882083"/>
    <lineage>
        <taxon>Bacteria</taxon>
        <taxon>Bacillati</taxon>
        <taxon>Actinomycetota</taxon>
        <taxon>Actinomycetes</taxon>
        <taxon>Pseudonocardiales</taxon>
        <taxon>Pseudonocardiaceae</taxon>
        <taxon>Saccharomonospora</taxon>
    </lineage>
</organism>
<evidence type="ECO:0000256" key="2">
    <source>
        <dbReference type="ARBA" id="ARBA00022475"/>
    </source>
</evidence>
<keyword evidence="11" id="KW-1185">Reference proteome</keyword>
<protein>
    <recommendedName>
        <fullName evidence="12">Glycosyltransferase RgtA/B/C/D-like domain-containing protein</fullName>
    </recommendedName>
</protein>
<proteinExistence type="predicted"/>
<evidence type="ECO:0000256" key="4">
    <source>
        <dbReference type="ARBA" id="ARBA00022679"/>
    </source>
</evidence>
<dbReference type="RefSeq" id="WP_009152053.1">
    <property type="nucleotide sequence ID" value="NZ_CM001439.1"/>
</dbReference>
<dbReference type="GO" id="GO:0009103">
    <property type="term" value="P:lipopolysaccharide biosynthetic process"/>
    <property type="evidence" value="ECO:0007669"/>
    <property type="project" value="UniProtKB-ARBA"/>
</dbReference>
<keyword evidence="3" id="KW-0328">Glycosyltransferase</keyword>
<feature type="transmembrane region" description="Helical" evidence="9">
    <location>
        <begin position="373"/>
        <end position="392"/>
    </location>
</feature>
<feature type="transmembrane region" description="Helical" evidence="9">
    <location>
        <begin position="38"/>
        <end position="60"/>
    </location>
</feature>
<feature type="transmembrane region" description="Helical" evidence="9">
    <location>
        <begin position="344"/>
        <end position="361"/>
    </location>
</feature>
<name>H5X1D8_9PSEU</name>
<evidence type="ECO:0000256" key="9">
    <source>
        <dbReference type="SAM" id="Phobius"/>
    </source>
</evidence>
<feature type="transmembrane region" description="Helical" evidence="9">
    <location>
        <begin position="404"/>
        <end position="426"/>
    </location>
</feature>
<dbReference type="PANTHER" id="PTHR33908">
    <property type="entry name" value="MANNOSYLTRANSFERASE YKCB-RELATED"/>
    <property type="match status" value="1"/>
</dbReference>
<dbReference type="AlphaFoldDB" id="H5X1D8"/>
<evidence type="ECO:0000256" key="6">
    <source>
        <dbReference type="ARBA" id="ARBA00022989"/>
    </source>
</evidence>
<evidence type="ECO:0000256" key="3">
    <source>
        <dbReference type="ARBA" id="ARBA00022676"/>
    </source>
</evidence>
<evidence type="ECO:0000256" key="7">
    <source>
        <dbReference type="ARBA" id="ARBA00023136"/>
    </source>
</evidence>
<feature type="transmembrane region" description="Helical" evidence="9">
    <location>
        <begin position="205"/>
        <end position="233"/>
    </location>
</feature>
<evidence type="ECO:0000313" key="11">
    <source>
        <dbReference type="Proteomes" id="UP000004926"/>
    </source>
</evidence>
<dbReference type="InterPro" id="IPR050297">
    <property type="entry name" value="LipidA_mod_glycosyltrf_83"/>
</dbReference>
<evidence type="ECO:0000256" key="1">
    <source>
        <dbReference type="ARBA" id="ARBA00004651"/>
    </source>
</evidence>
<sequence>MTTTADTESDGKAEPMAQSSPEAVPRDKRGFLGRRDPLAWAVAALALLLGGVFVLVDLAYNQGNLIAPIDDAYIHLQYGRQLGSGHPFQYNTGDPVSTGASSLLYAFVLGAGYAIGFKGSLFLPFAVAVGIVGFAGSAAFTYRLGRLFAGRAVGVWAGVLTAVSGPLLWGAASGMEVGLTAVLLTGSVLAFTRERPKGRFLYTPVVAALLALVRPEGLFFAIALVAAMAWTIFAARKAGMVRTRAVPVFTVWSLLPVAAGAGQYLFYKLATGTFTANGVRSKSHLYNDPILYVGDFVDRTVANVRGLVGSFTALDNTDFAFPGALLLFFVGLGYLLATRVEWRPLLAATAVGFAVVVVSASTLETALIHELRYFQPFLPLFLLFTVCGGYALTRLVPQERSKAVTLHSLLLVVLLFSLAALPTWAVRLGRESATIRDTDVSVGAWISGNLPEDAIVGVKDVGAIAYFGERRVVDTIGLATNGFAEPSNNGPGSLYEALRDLPPGQRPGYFAVYEPWPGTDMKPFVDAGVFRTPALAVFPVRTPPDLNGGRIVPFTDTKVYRADWSLAGSGDAAPVAGDVRDYLNAGSLESEAAHGYEVDMQQPGLQPYTVLRREGDVVDSGRIIVGGERFTAGNLSPGQPLTIATRVFATGQMHEVRVVVDGQDAGVWRFSRREGGWTVDEFTVPGELVSSPTVSVELKPVRPFLSPYPEYTSFGYWFAQ</sequence>
<dbReference type="GO" id="GO:0005886">
    <property type="term" value="C:plasma membrane"/>
    <property type="evidence" value="ECO:0007669"/>
    <property type="project" value="UniProtKB-SubCell"/>
</dbReference>
<evidence type="ECO:0000256" key="8">
    <source>
        <dbReference type="SAM" id="MobiDB-lite"/>
    </source>
</evidence>
<accession>H5X1D8</accession>
<dbReference type="HOGENOM" id="CLU_375015_0_0_11"/>
<feature type="transmembrane region" description="Helical" evidence="9">
    <location>
        <begin position="122"/>
        <end position="142"/>
    </location>
</feature>
<evidence type="ECO:0000313" key="10">
    <source>
        <dbReference type="EMBL" id="EHR48662.1"/>
    </source>
</evidence>
<feature type="region of interest" description="Disordered" evidence="8">
    <location>
        <begin position="1"/>
        <end position="28"/>
    </location>
</feature>
<dbReference type="PANTHER" id="PTHR33908:SF11">
    <property type="entry name" value="MEMBRANE PROTEIN"/>
    <property type="match status" value="1"/>
</dbReference>
<evidence type="ECO:0000256" key="5">
    <source>
        <dbReference type="ARBA" id="ARBA00022692"/>
    </source>
</evidence>
<dbReference type="Proteomes" id="UP000004926">
    <property type="component" value="Chromosome"/>
</dbReference>
<gene>
    <name evidence="10" type="ORF">SacmaDRAFT_0355</name>
</gene>
<keyword evidence="5 9" id="KW-0812">Transmembrane</keyword>
<feature type="transmembrane region" description="Helical" evidence="9">
    <location>
        <begin position="245"/>
        <end position="267"/>
    </location>
</feature>
<feature type="transmembrane region" description="Helical" evidence="9">
    <location>
        <begin position="148"/>
        <end position="169"/>
    </location>
</feature>
<reference evidence="10 11" key="1">
    <citation type="journal article" date="2012" name="Stand. Genomic Sci.">
        <title>Genome sequence of the ocean sediment bacterium Saccharomonospora marina type strain (XMU15(T)).</title>
        <authorList>
            <person name="Klenk H.P."/>
            <person name="Lu M."/>
            <person name="Lucas S."/>
            <person name="Lapidus A."/>
            <person name="Copeland A."/>
            <person name="Pitluck S."/>
            <person name="Goodwin L.A."/>
            <person name="Han C."/>
            <person name="Tapia R."/>
            <person name="Brambilla E.M."/>
            <person name="Potter G."/>
            <person name="Land M."/>
            <person name="Ivanova N."/>
            <person name="Rohde M."/>
            <person name="Goker M."/>
            <person name="Detter J.C."/>
            <person name="Li W.J."/>
            <person name="Kyrpides N.C."/>
            <person name="Woyke T."/>
        </authorList>
    </citation>
    <scope>NUCLEOTIDE SEQUENCE [LARGE SCALE GENOMIC DNA]</scope>
    <source>
        <strain evidence="10 11">XMU15</strain>
    </source>
</reference>
<comment type="subcellular location">
    <subcellularLocation>
        <location evidence="1">Cell membrane</location>
        <topology evidence="1">Multi-pass membrane protein</topology>
    </subcellularLocation>
</comment>
<dbReference type="GO" id="GO:0016763">
    <property type="term" value="F:pentosyltransferase activity"/>
    <property type="evidence" value="ECO:0007669"/>
    <property type="project" value="TreeGrafter"/>
</dbReference>
<keyword evidence="4" id="KW-0808">Transferase</keyword>
<dbReference type="EMBL" id="CM001439">
    <property type="protein sequence ID" value="EHR48662.1"/>
    <property type="molecule type" value="Genomic_DNA"/>
</dbReference>
<evidence type="ECO:0008006" key="12">
    <source>
        <dbReference type="Google" id="ProtNLM"/>
    </source>
</evidence>
<dbReference type="STRING" id="882083.SacmaDRAFT_0355"/>
<keyword evidence="7 9" id="KW-0472">Membrane</keyword>
<keyword evidence="6 9" id="KW-1133">Transmembrane helix</keyword>
<feature type="transmembrane region" description="Helical" evidence="9">
    <location>
        <begin position="319"/>
        <end position="337"/>
    </location>
</feature>